<evidence type="ECO:0000313" key="3">
    <source>
        <dbReference type="Proteomes" id="UP000199602"/>
    </source>
</evidence>
<name>A0A1H0ABD3_9BACT</name>
<dbReference type="RefSeq" id="WP_092062417.1">
    <property type="nucleotide sequence ID" value="NZ_FNIN01000001.1"/>
</dbReference>
<keyword evidence="1" id="KW-0732">Signal</keyword>
<protein>
    <submittedName>
        <fullName evidence="2">Uncharacterized conserved protein, contains GH25 family domain</fullName>
    </submittedName>
</protein>
<organism evidence="2 3">
    <name type="scientific">Desulfonauticus submarinus</name>
    <dbReference type="NCBI Taxonomy" id="206665"/>
    <lineage>
        <taxon>Bacteria</taxon>
        <taxon>Pseudomonadati</taxon>
        <taxon>Thermodesulfobacteriota</taxon>
        <taxon>Desulfovibrionia</taxon>
        <taxon>Desulfovibrionales</taxon>
        <taxon>Desulfonauticaceae</taxon>
        <taxon>Desulfonauticus</taxon>
    </lineage>
</organism>
<keyword evidence="3" id="KW-1185">Reference proteome</keyword>
<dbReference type="InterPro" id="IPR019613">
    <property type="entry name" value="DUF4198"/>
</dbReference>
<feature type="chain" id="PRO_5011490045" evidence="1">
    <location>
        <begin position="26"/>
        <end position="258"/>
    </location>
</feature>
<reference evidence="2 3" key="1">
    <citation type="submission" date="2016-10" db="EMBL/GenBank/DDBJ databases">
        <authorList>
            <person name="de Groot N.N."/>
        </authorList>
    </citation>
    <scope>NUCLEOTIDE SEQUENCE [LARGE SCALE GENOMIC DNA]</scope>
    <source>
        <strain evidence="2 3">DSM 15269</strain>
    </source>
</reference>
<dbReference type="STRING" id="206665.SAMN04488516_101343"/>
<evidence type="ECO:0000256" key="1">
    <source>
        <dbReference type="SAM" id="SignalP"/>
    </source>
</evidence>
<accession>A0A1H0ABD3</accession>
<gene>
    <name evidence="2" type="ORF">SAMN04488516_101343</name>
</gene>
<dbReference type="OrthoDB" id="4219at2"/>
<feature type="signal peptide" evidence="1">
    <location>
        <begin position="1"/>
        <end position="25"/>
    </location>
</feature>
<proteinExistence type="predicted"/>
<sequence length="258" mass="29487">MNCFKKIFIFTMLIVGYLFSNQASAHEFIVKPYFFSLPQPGENPFSIVSSHIYMLSEEVEPLDKVEVYLIGPDTNQKINLQPNQTLYTLDGKVMLTEPGMFYLKAHRKGMIWTKTTKGWVQKSKKGLKGVLKSGLYEKFSKALIKVGENTNFYKKPLGQTLEIIPLKNPYQLKPGDILPVKVLLQGKPINTEIMASYDRFSMHPNTYAYLTEAQDNGIGYVKISSPGVWMVRVQVEKKVNSKDYDAHVMRATLIFEVR</sequence>
<dbReference type="EMBL" id="FNIN01000001">
    <property type="protein sequence ID" value="SDN30604.1"/>
    <property type="molecule type" value="Genomic_DNA"/>
</dbReference>
<dbReference type="AlphaFoldDB" id="A0A1H0ABD3"/>
<dbReference type="Proteomes" id="UP000199602">
    <property type="component" value="Unassembled WGS sequence"/>
</dbReference>
<dbReference type="Pfam" id="PF10670">
    <property type="entry name" value="DUF4198"/>
    <property type="match status" value="1"/>
</dbReference>
<evidence type="ECO:0000313" key="2">
    <source>
        <dbReference type="EMBL" id="SDN30604.1"/>
    </source>
</evidence>